<dbReference type="EMBL" id="BSPW01000043">
    <property type="protein sequence ID" value="GLT18409.1"/>
    <property type="molecule type" value="Genomic_DNA"/>
</dbReference>
<evidence type="ECO:0000313" key="8">
    <source>
        <dbReference type="Proteomes" id="UP001157138"/>
    </source>
</evidence>
<evidence type="ECO:0000256" key="4">
    <source>
        <dbReference type="ARBA" id="ARBA00023136"/>
    </source>
</evidence>
<sequence length="296" mass="33322">MTNNKNILCKFASISLNAKLRLLTVFFTLILTTIIGYTISSLDKQKDDGLVINIAGRQRMLTQKFTKEFLLAMDIARQKSGKPDISVSQKTQELFDISLMALTQGGKTYLDLGMTKPVNIPKAPPHIQKQLQVVKQIWEQQKKHISNIVNQGSTPESLALLNKLSIDTLTNMNKAVVMFSDESSAKIHTMERNQITVAIVAVILTLILAELTLRNVIGPINQAIKTTRRITTGDLKDYNQKEHHNNEMGNLTKNIEQMRISLHDFIKQPTGARKLLSSSRSDYILARHFRCGQSTH</sequence>
<evidence type="ECO:0000259" key="6">
    <source>
        <dbReference type="PROSITE" id="PS50885"/>
    </source>
</evidence>
<dbReference type="Gene3D" id="6.10.340.10">
    <property type="match status" value="1"/>
</dbReference>
<keyword evidence="4 5" id="KW-0472">Membrane</keyword>
<evidence type="ECO:0000256" key="3">
    <source>
        <dbReference type="ARBA" id="ARBA00022989"/>
    </source>
</evidence>
<comment type="caution">
    <text evidence="7">The sequence shown here is derived from an EMBL/GenBank/DDBJ whole genome shotgun (WGS) entry which is preliminary data.</text>
</comment>
<dbReference type="InterPro" id="IPR003660">
    <property type="entry name" value="HAMP_dom"/>
</dbReference>
<feature type="domain" description="HAMP" evidence="6">
    <location>
        <begin position="214"/>
        <end position="267"/>
    </location>
</feature>
<evidence type="ECO:0000256" key="5">
    <source>
        <dbReference type="SAM" id="Phobius"/>
    </source>
</evidence>
<comment type="subcellular location">
    <subcellularLocation>
        <location evidence="1">Membrane</location>
        <topology evidence="1">Multi-pass membrane protein</topology>
    </subcellularLocation>
</comment>
<feature type="transmembrane region" description="Helical" evidence="5">
    <location>
        <begin position="195"/>
        <end position="213"/>
    </location>
</feature>
<evidence type="ECO:0000313" key="7">
    <source>
        <dbReference type="EMBL" id="GLT18409.1"/>
    </source>
</evidence>
<dbReference type="RefSeq" id="WP_284192296.1">
    <property type="nucleotide sequence ID" value="NZ_BSPW01000043.1"/>
</dbReference>
<keyword evidence="3 5" id="KW-1133">Transmembrane helix</keyword>
<dbReference type="SMART" id="SM00304">
    <property type="entry name" value="HAMP"/>
    <property type="match status" value="1"/>
</dbReference>
<proteinExistence type="predicted"/>
<reference evidence="8" key="1">
    <citation type="journal article" date="2019" name="Int. J. Syst. Evol. Microbiol.">
        <title>The Global Catalogue of Microorganisms (GCM) 10K type strain sequencing project: providing services to taxonomists for standard genome sequencing and annotation.</title>
        <authorList>
            <consortium name="The Broad Institute Genomics Platform"/>
            <consortium name="The Broad Institute Genome Sequencing Center for Infectious Disease"/>
            <person name="Wu L."/>
            <person name="Ma J."/>
        </authorList>
    </citation>
    <scope>NUCLEOTIDE SEQUENCE [LARGE SCALE GENOMIC DNA]</scope>
    <source>
        <strain evidence="8">NBRC 108723</strain>
    </source>
</reference>
<dbReference type="PROSITE" id="PS50885">
    <property type="entry name" value="HAMP"/>
    <property type="match status" value="1"/>
</dbReference>
<dbReference type="Proteomes" id="UP001157138">
    <property type="component" value="Unassembled WGS sequence"/>
</dbReference>
<accession>A0ABQ6F064</accession>
<keyword evidence="2 5" id="KW-0812">Transmembrane</keyword>
<keyword evidence="8" id="KW-1185">Reference proteome</keyword>
<evidence type="ECO:0000256" key="2">
    <source>
        <dbReference type="ARBA" id="ARBA00022692"/>
    </source>
</evidence>
<name>A0ABQ6F064_9VIBR</name>
<organism evidence="7 8">
    <name type="scientific">Vibrio zhanjiangensis</name>
    <dbReference type="NCBI Taxonomy" id="1046128"/>
    <lineage>
        <taxon>Bacteria</taxon>
        <taxon>Pseudomonadati</taxon>
        <taxon>Pseudomonadota</taxon>
        <taxon>Gammaproteobacteria</taxon>
        <taxon>Vibrionales</taxon>
        <taxon>Vibrionaceae</taxon>
        <taxon>Vibrio</taxon>
    </lineage>
</organism>
<dbReference type="InterPro" id="IPR029095">
    <property type="entry name" value="NarX-like_N"/>
</dbReference>
<protein>
    <recommendedName>
        <fullName evidence="6">HAMP domain-containing protein</fullName>
    </recommendedName>
</protein>
<dbReference type="Pfam" id="PF00672">
    <property type="entry name" value="HAMP"/>
    <property type="match status" value="1"/>
</dbReference>
<gene>
    <name evidence="7" type="ORF">GCM10007938_21880</name>
</gene>
<evidence type="ECO:0000256" key="1">
    <source>
        <dbReference type="ARBA" id="ARBA00004141"/>
    </source>
</evidence>
<dbReference type="SUPFAM" id="SSF158472">
    <property type="entry name" value="HAMP domain-like"/>
    <property type="match status" value="1"/>
</dbReference>
<feature type="transmembrane region" description="Helical" evidence="5">
    <location>
        <begin position="20"/>
        <end position="39"/>
    </location>
</feature>
<dbReference type="Pfam" id="PF13675">
    <property type="entry name" value="PilJ"/>
    <property type="match status" value="1"/>
</dbReference>